<accession>A0ABD5PZ03</accession>
<dbReference type="Pfam" id="PF01547">
    <property type="entry name" value="SBP_bac_1"/>
    <property type="match status" value="1"/>
</dbReference>
<comment type="caution">
    <text evidence="1">The sequence shown here is derived from an EMBL/GenBank/DDBJ whole genome shotgun (WGS) entry which is preliminary data.</text>
</comment>
<dbReference type="AlphaFoldDB" id="A0ABD5PZ03"/>
<dbReference type="InterPro" id="IPR006059">
    <property type="entry name" value="SBP"/>
</dbReference>
<organism evidence="1 2">
    <name type="scientific">Halorussus aquaticus</name>
    <dbReference type="NCBI Taxonomy" id="2953748"/>
    <lineage>
        <taxon>Archaea</taxon>
        <taxon>Methanobacteriati</taxon>
        <taxon>Methanobacteriota</taxon>
        <taxon>Stenosarchaea group</taxon>
        <taxon>Halobacteria</taxon>
        <taxon>Halobacteriales</taxon>
        <taxon>Haladaptataceae</taxon>
        <taxon>Halorussus</taxon>
    </lineage>
</organism>
<dbReference type="Gene3D" id="3.40.190.10">
    <property type="entry name" value="Periplasmic binding protein-like II"/>
    <property type="match status" value="2"/>
</dbReference>
<evidence type="ECO:0000313" key="1">
    <source>
        <dbReference type="EMBL" id="MFC4823704.1"/>
    </source>
</evidence>
<gene>
    <name evidence="1" type="ORF">ACFO9K_05480</name>
</gene>
<protein>
    <submittedName>
        <fullName evidence="1">ABC transporter substrate-binding protein</fullName>
    </submittedName>
</protein>
<evidence type="ECO:0000313" key="2">
    <source>
        <dbReference type="Proteomes" id="UP001595945"/>
    </source>
</evidence>
<dbReference type="RefSeq" id="WP_254270294.1">
    <property type="nucleotide sequence ID" value="NZ_CP100401.1"/>
</dbReference>
<keyword evidence="2" id="KW-1185">Reference proteome</keyword>
<dbReference type="Proteomes" id="UP001595945">
    <property type="component" value="Unassembled WGS sequence"/>
</dbReference>
<reference evidence="1 2" key="1">
    <citation type="journal article" date="2019" name="Int. J. Syst. Evol. Microbiol.">
        <title>The Global Catalogue of Microorganisms (GCM) 10K type strain sequencing project: providing services to taxonomists for standard genome sequencing and annotation.</title>
        <authorList>
            <consortium name="The Broad Institute Genomics Platform"/>
            <consortium name="The Broad Institute Genome Sequencing Center for Infectious Disease"/>
            <person name="Wu L."/>
            <person name="Ma J."/>
        </authorList>
    </citation>
    <scope>NUCLEOTIDE SEQUENCE [LARGE SCALE GENOMIC DNA]</scope>
    <source>
        <strain evidence="1 2">XZYJ18</strain>
    </source>
</reference>
<sequence length="427" mass="46609">MGANDDTLSRRTYLKATGAASAAGLGSLSGFVGQDGGTLEVQHWWTGGDGGQAISALFEGFKQQYPNVTVNENPVAGGAGQNLHTVIKKRVLNNNPPSTWQDWPGANLTPYTEAGVLKDIESSVWDRNDMKNAYLEGPKQVAQPAGNYVTVPLNIHRLNNLFYNVEVVEQAGVDPTSFSGPSDVLSAVETVESETDAAGMAHQTQSPWSTLQLWETELLARHGQSTYQQFADGNVGAVESQVKDALRGVKQYRQYFNDDAGSIGWTEANSKIIKGEAAFIHQGDWAAGMYRSQDGFEYEQHWNQVSYPGTSGQYSLVIDSFPFPKNNPSPDATTKFLRYVGSVDGQRRFNPKKGSIPPRTDVPRDAFGPFLQSQMDDFQNAEVQPPSTAHGLAVPPETLTNLEDAMATFNSSWNVDRAYDGIVQAFQ</sequence>
<name>A0ABD5PZ03_9EURY</name>
<dbReference type="GeneID" id="73046965"/>
<proteinExistence type="predicted"/>
<dbReference type="SUPFAM" id="SSF53850">
    <property type="entry name" value="Periplasmic binding protein-like II"/>
    <property type="match status" value="1"/>
</dbReference>
<dbReference type="EMBL" id="JBHSHT010000001">
    <property type="protein sequence ID" value="MFC4823704.1"/>
    <property type="molecule type" value="Genomic_DNA"/>
</dbReference>